<feature type="region of interest" description="Disordered" evidence="1">
    <location>
        <begin position="133"/>
        <end position="237"/>
    </location>
</feature>
<feature type="transmembrane region" description="Helical" evidence="2">
    <location>
        <begin position="45"/>
        <end position="63"/>
    </location>
</feature>
<comment type="caution">
    <text evidence="3">The sequence shown here is derived from an EMBL/GenBank/DDBJ whole genome shotgun (WGS) entry which is preliminary data.</text>
</comment>
<evidence type="ECO:0000313" key="3">
    <source>
        <dbReference type="EMBL" id="KAK1746685.1"/>
    </source>
</evidence>
<organism evidence="3 4">
    <name type="scientific">Skeletonema marinoi</name>
    <dbReference type="NCBI Taxonomy" id="267567"/>
    <lineage>
        <taxon>Eukaryota</taxon>
        <taxon>Sar</taxon>
        <taxon>Stramenopiles</taxon>
        <taxon>Ochrophyta</taxon>
        <taxon>Bacillariophyta</taxon>
        <taxon>Coscinodiscophyceae</taxon>
        <taxon>Thalassiosirophycidae</taxon>
        <taxon>Thalassiosirales</taxon>
        <taxon>Skeletonemataceae</taxon>
        <taxon>Skeletonema</taxon>
        <taxon>Skeletonema marinoi-dohrnii complex</taxon>
    </lineage>
</organism>
<dbReference type="AlphaFoldDB" id="A0AAD9DI70"/>
<evidence type="ECO:0000256" key="1">
    <source>
        <dbReference type="SAM" id="MobiDB-lite"/>
    </source>
</evidence>
<keyword evidence="2" id="KW-0472">Membrane</keyword>
<keyword evidence="2" id="KW-0812">Transmembrane</keyword>
<dbReference type="EMBL" id="JATAAI010000003">
    <property type="protein sequence ID" value="KAK1746685.1"/>
    <property type="molecule type" value="Genomic_DNA"/>
</dbReference>
<accession>A0AAD9DI70</accession>
<name>A0AAD9DI70_9STRA</name>
<protein>
    <submittedName>
        <fullName evidence="3">Uncharacterized protein</fullName>
    </submittedName>
</protein>
<keyword evidence="4" id="KW-1185">Reference proteome</keyword>
<evidence type="ECO:0000256" key="2">
    <source>
        <dbReference type="SAM" id="Phobius"/>
    </source>
</evidence>
<feature type="compositionally biased region" description="Low complexity" evidence="1">
    <location>
        <begin position="148"/>
        <end position="157"/>
    </location>
</feature>
<evidence type="ECO:0000313" key="4">
    <source>
        <dbReference type="Proteomes" id="UP001224775"/>
    </source>
</evidence>
<gene>
    <name evidence="3" type="ORF">QTG54_002029</name>
</gene>
<feature type="transmembrane region" description="Helical" evidence="2">
    <location>
        <begin position="75"/>
        <end position="92"/>
    </location>
</feature>
<dbReference type="Proteomes" id="UP001224775">
    <property type="component" value="Unassembled WGS sequence"/>
</dbReference>
<keyword evidence="2" id="KW-1133">Transmembrane helix</keyword>
<proteinExistence type="predicted"/>
<sequence length="368" mass="40665">MMMESHEERDEYKRKQQFDYLTSDVLKERKKHALAKIHFNAWGNIIFYISAAITLSQAIMATLAQSKFKEEQGNMNIAIAFFASFSVFWQSLIKHWNYGGKSSMHESAATALGKIYNVALIRARHVRMNMKKKVNTKGATGGGGGSGSSSSATSEGATTGGGDKSGSKPDGGSNVVTHGDGGEEEKSDESLPLEGGEEEKSDESLPLEDSETPDEDSGSSEDQDGSKDQVGSSDAQPYTLTTLTKQFEQAIESCSSQVPAEIAAAFELLDNRVGVCKRKVNNPRKSSESNSQVEWEKVYPTLYRQLTATIISQPLWPYKYPNAEKVVTQTMDKYFKDLDNTVLLKKLLTRNREIDEQYEAFEKGDEIA</sequence>
<reference evidence="3" key="1">
    <citation type="submission" date="2023-06" db="EMBL/GenBank/DDBJ databases">
        <title>Survivors Of The Sea: Transcriptome response of Skeletonema marinoi to long-term dormancy.</title>
        <authorList>
            <person name="Pinder M.I.M."/>
            <person name="Kourtchenko O."/>
            <person name="Robertson E.K."/>
            <person name="Larsson T."/>
            <person name="Maumus F."/>
            <person name="Osuna-Cruz C.M."/>
            <person name="Vancaester E."/>
            <person name="Stenow R."/>
            <person name="Vandepoele K."/>
            <person name="Ploug H."/>
            <person name="Bruchert V."/>
            <person name="Godhe A."/>
            <person name="Topel M."/>
        </authorList>
    </citation>
    <scope>NUCLEOTIDE SEQUENCE</scope>
    <source>
        <strain evidence="3">R05AC</strain>
    </source>
</reference>
<feature type="compositionally biased region" description="Acidic residues" evidence="1">
    <location>
        <begin position="195"/>
        <end position="223"/>
    </location>
</feature>